<dbReference type="Pfam" id="PF13637">
    <property type="entry name" value="Ank_4"/>
    <property type="match status" value="1"/>
</dbReference>
<feature type="repeat" description="ANK" evidence="9">
    <location>
        <begin position="491"/>
        <end position="523"/>
    </location>
</feature>
<dbReference type="PROSITE" id="PS50297">
    <property type="entry name" value="ANK_REP_REGION"/>
    <property type="match status" value="19"/>
</dbReference>
<protein>
    <submittedName>
        <fullName evidence="13">Ankyrin 1</fullName>
    </submittedName>
</protein>
<dbReference type="SUPFAM" id="SSF47986">
    <property type="entry name" value="DEATH domain"/>
    <property type="match status" value="1"/>
</dbReference>
<dbReference type="InterPro" id="IPR040745">
    <property type="entry name" value="Ankyrin_UPA"/>
</dbReference>
<keyword evidence="14" id="KW-1185">Reference proteome</keyword>
<sequence length="1555" mass="169507">MFFLFFPKADAATSFLRAARSGNLDKALDHLRNGVDINTCNQNGLNALHLASKEGHVKMVVELLHKEIVLETTTKKGNTALHIAALAGQLDVVRELVNYGANVNAQSQKGFTPLYMAAQENHLEVVKFLLENGANQNVATEDGFTPLAVALQQGHENVVAHLINYGTKGKVRLPALHIAARNDDTRTAAVLLQNDPNADVLSKVCAGSIVAQLLLNRGASVNFTPQNGITPLHIASRRGNIIMVRLLLDRGAHIETRTKDELTPLHCAARNGHVRIAEILLDHGAPIQAKTKNGLSPIHMAAQGDHLDCVRLLLQYSAEIDDITLDHLTPLHVAAHCGHHRVAKLLVEKGAKPNSRALNGFTPLHIACKKNHIRVMELLLKTGASIDAVTESGLTPLHVAAFMGHLPIVKTLLQRGASPNVSNVDDQTPLHCAARIGHTSMVQLLLENNANPNLTTTAGHTPLHIASREGHVDTALALLQKGASQTCMTKKGFTPLHVAAKYGKVDVAELLLARDAHPNAAGKVRAAPVALSHLSVPSPPPQNGLTPLHVAVHHNNLEIVKLLLPKGSSPHSSAWNGYTPLHIAAKQNQMEVASSLLQYGASANAESVQGVTPLHLASQEGHADMVALLFSKQANGDLGNKSGLTPLHLVAQEGHVLVADVLVKHGVTVDATTRMGYTPLHVASHYGNIKLVKFLLQHEADVNAKTKLGYTPLHQAAQQGHTDVVTLLLKHGASPNEISTNGTTPLAIAKRLGYISVTDVLKIVTEETDIPVISDKHRMSFPETVDEILDVSEDEGEELELGHTIPEICWLGQRGRQQPWGWALVFLWARVGELCGPTDPVPMGALPCLTQPSKEFDEDSLIPSSPATETSDNISPVASPVHTGFLVSFMVDARGGSMRGSRHHGLRVVIPPRACAAPTRITCRLVKPQKLPAPPQLADGEALASRIIALGPAGAQFLSPVVVEIPHFASYGRRDRELVVLRSENGSVWKEHCNRYEESYMDQLLNGMDEELESLEELEKKRVRRIITSDFPLYFVAMSRICQDCDHIGPEGGCLQSTLVPMVQATFPDSAVTKGVKLALQAQPVPDELVTKLLGNQATFSPIVTVEPRRRKFHRPIGLRIPLPPSWKDNPRDSGEGDTTSLRLLCSVIGGTAQAQWEDITGTTKLVYENECANFTTNVSARFWLADCPRTAEAVHFATMLYKELTAMPYMAKFVVFAKMNDAREGRLRCYCMTDDKVDKTLEQHENFTEVARSRDIEVLEGMPLHVELSGNLVPVKKATQPRTFLFQSFRENRLVIPIKVRDSSREASGSLSFLRKAMKYEDLQHVLCHLNISIPPCTKERRRTLTPLSLRERYSILSETSFGTQPAGTVQAHSPPELELPKPGGKAGLTLSHLHVVSPPELARELQFGVDDINRIRVENPNSLLEQSIALLNLWVSREGKSVRSEYLQCCYRHGGGRAGCAEQLRGCWLALRCWCTYACPPGGCLGQGCVPPTTSLLTPAFPCSRESVHGTEEHRPQRDCQHAGGLRPAEPQPEGQLALHGQGLLPLAVPDEW</sequence>
<feature type="compositionally biased region" description="Polar residues" evidence="10">
    <location>
        <begin position="862"/>
        <end position="876"/>
    </location>
</feature>
<feature type="repeat" description="ANK" evidence="9">
    <location>
        <begin position="326"/>
        <end position="358"/>
    </location>
</feature>
<evidence type="ECO:0000313" key="13">
    <source>
        <dbReference type="Ensembl" id="ENSOSUP00000021006.1"/>
    </source>
</evidence>
<feature type="repeat" description="ANK" evidence="9">
    <location>
        <begin position="142"/>
        <end position="166"/>
    </location>
</feature>
<dbReference type="InterPro" id="IPR011029">
    <property type="entry name" value="DEATH-like_dom_sf"/>
</dbReference>
<dbReference type="Pfam" id="PF00791">
    <property type="entry name" value="ZU5"/>
    <property type="match status" value="1"/>
</dbReference>
<proteinExistence type="predicted"/>
<feature type="domain" description="ZU5" evidence="12">
    <location>
        <begin position="1042"/>
        <end position="1188"/>
    </location>
</feature>
<evidence type="ECO:0000259" key="11">
    <source>
        <dbReference type="PROSITE" id="PS50017"/>
    </source>
</evidence>
<dbReference type="Pfam" id="PF17809">
    <property type="entry name" value="UPA_2"/>
    <property type="match status" value="1"/>
</dbReference>
<feature type="domain" description="ZU5" evidence="12">
    <location>
        <begin position="885"/>
        <end position="1040"/>
    </location>
</feature>
<feature type="compositionally biased region" description="Polar residues" evidence="10">
    <location>
        <begin position="1364"/>
        <end position="1373"/>
    </location>
</feature>
<evidence type="ECO:0000256" key="6">
    <source>
        <dbReference type="ARBA" id="ARBA00023043"/>
    </source>
</evidence>
<evidence type="ECO:0000256" key="5">
    <source>
        <dbReference type="ARBA" id="ARBA00022737"/>
    </source>
</evidence>
<feature type="repeat" description="ANK" evidence="9">
    <location>
        <begin position="576"/>
        <end position="608"/>
    </location>
</feature>
<dbReference type="Gene3D" id="1.10.533.10">
    <property type="entry name" value="Death Domain, Fas"/>
    <property type="match status" value="1"/>
</dbReference>
<keyword evidence="5" id="KW-0677">Repeat</keyword>
<organism evidence="13 14">
    <name type="scientific">Otus sunia</name>
    <name type="common">Oriental scops-owl</name>
    <dbReference type="NCBI Taxonomy" id="257818"/>
    <lineage>
        <taxon>Eukaryota</taxon>
        <taxon>Metazoa</taxon>
        <taxon>Chordata</taxon>
        <taxon>Craniata</taxon>
        <taxon>Vertebrata</taxon>
        <taxon>Euteleostomi</taxon>
        <taxon>Archelosauria</taxon>
        <taxon>Archosauria</taxon>
        <taxon>Dinosauria</taxon>
        <taxon>Saurischia</taxon>
        <taxon>Theropoda</taxon>
        <taxon>Coelurosauria</taxon>
        <taxon>Aves</taxon>
        <taxon>Neognathae</taxon>
        <taxon>Neoaves</taxon>
        <taxon>Telluraves</taxon>
        <taxon>Strigiformes</taxon>
        <taxon>Strigidae</taxon>
        <taxon>Otus</taxon>
    </lineage>
</organism>
<dbReference type="Pfam" id="PF12796">
    <property type="entry name" value="Ank_2"/>
    <property type="match status" value="6"/>
</dbReference>
<dbReference type="Pfam" id="PF00531">
    <property type="entry name" value="Death"/>
    <property type="match status" value="1"/>
</dbReference>
<evidence type="ECO:0000256" key="2">
    <source>
        <dbReference type="ARBA" id="ARBA00004370"/>
    </source>
</evidence>
<keyword evidence="6 9" id="KW-0040">ANK repeat</keyword>
<evidence type="ECO:0000256" key="4">
    <source>
        <dbReference type="ARBA" id="ARBA00022553"/>
    </source>
</evidence>
<evidence type="ECO:0000256" key="9">
    <source>
        <dbReference type="PROSITE-ProRule" id="PRU00023"/>
    </source>
</evidence>
<feature type="repeat" description="ANK" evidence="9">
    <location>
        <begin position="260"/>
        <end position="292"/>
    </location>
</feature>
<dbReference type="PROSITE" id="PS50017">
    <property type="entry name" value="DEATH_DOMAIN"/>
    <property type="match status" value="1"/>
</dbReference>
<keyword evidence="7" id="KW-0472">Membrane</keyword>
<feature type="repeat" description="ANK" evidence="9">
    <location>
        <begin position="43"/>
        <end position="64"/>
    </location>
</feature>
<dbReference type="FunFam" id="2.60.40.2660:FF:000002">
    <property type="entry name" value="Ankyrin-1 isoform B"/>
    <property type="match status" value="1"/>
</dbReference>
<feature type="repeat" description="ANK" evidence="9">
    <location>
        <begin position="392"/>
        <end position="424"/>
    </location>
</feature>
<dbReference type="Gene3D" id="2.60.220.30">
    <property type="match status" value="2"/>
</dbReference>
<dbReference type="Pfam" id="PF00023">
    <property type="entry name" value="Ank"/>
    <property type="match status" value="2"/>
</dbReference>
<dbReference type="InterPro" id="IPR036770">
    <property type="entry name" value="Ankyrin_rpt-contain_sf"/>
</dbReference>
<name>A0A8C8BGM2_9STRI</name>
<dbReference type="SUPFAM" id="SSF48403">
    <property type="entry name" value="Ankyrin repeat"/>
    <property type="match status" value="3"/>
</dbReference>
<dbReference type="PANTHER" id="PTHR24123:SF71">
    <property type="entry name" value="ANKYRIN 1, ERYTHROCYTIC A ISOFORM X1"/>
    <property type="match status" value="1"/>
</dbReference>
<dbReference type="FunFam" id="2.60.220.30:FF:000002">
    <property type="entry name" value="Ankyrin-3 isoform 2"/>
    <property type="match status" value="1"/>
</dbReference>
<feature type="repeat" description="ANK" evidence="9">
    <location>
        <begin position="425"/>
        <end position="457"/>
    </location>
</feature>
<evidence type="ECO:0000259" key="12">
    <source>
        <dbReference type="PROSITE" id="PS51145"/>
    </source>
</evidence>
<reference evidence="13" key="2">
    <citation type="submission" date="2025-09" db="UniProtKB">
        <authorList>
            <consortium name="Ensembl"/>
        </authorList>
    </citation>
    <scope>IDENTIFICATION</scope>
</reference>
<comment type="subcellular location">
    <subcellularLocation>
        <location evidence="1">Cytoplasm</location>
        <location evidence="1">Cytoskeleton</location>
    </subcellularLocation>
    <subcellularLocation>
        <location evidence="2">Membrane</location>
    </subcellularLocation>
</comment>
<evidence type="ECO:0000256" key="10">
    <source>
        <dbReference type="SAM" id="MobiDB-lite"/>
    </source>
</evidence>
<dbReference type="FunFam" id="1.25.40.20:FF:000003">
    <property type="entry name" value="Ankyrin, isoform B"/>
    <property type="match status" value="1"/>
</dbReference>
<feature type="repeat" description="ANK" evidence="9">
    <location>
        <begin position="642"/>
        <end position="674"/>
    </location>
</feature>
<dbReference type="PROSITE" id="PS50088">
    <property type="entry name" value="ANK_REPEAT"/>
    <property type="match status" value="19"/>
</dbReference>
<feature type="compositionally biased region" description="Basic and acidic residues" evidence="10">
    <location>
        <begin position="1514"/>
        <end position="1523"/>
    </location>
</feature>
<evidence type="ECO:0000256" key="8">
    <source>
        <dbReference type="ARBA" id="ARBA00023212"/>
    </source>
</evidence>
<dbReference type="SMART" id="SM00218">
    <property type="entry name" value="ZU5"/>
    <property type="match status" value="1"/>
</dbReference>
<feature type="region of interest" description="Disordered" evidence="10">
    <location>
        <begin position="855"/>
        <end position="876"/>
    </location>
</feature>
<dbReference type="SMART" id="SM00248">
    <property type="entry name" value="ANK"/>
    <property type="match status" value="21"/>
</dbReference>
<feature type="region of interest" description="Disordered" evidence="10">
    <location>
        <begin position="1364"/>
        <end position="1383"/>
    </location>
</feature>
<dbReference type="InterPro" id="IPR051165">
    <property type="entry name" value="Multifunctional_ANK_Repeat"/>
</dbReference>
<dbReference type="Proteomes" id="UP000694552">
    <property type="component" value="Unplaced"/>
</dbReference>
<dbReference type="PANTHER" id="PTHR24123">
    <property type="entry name" value="ANKYRIN REPEAT-CONTAINING"/>
    <property type="match status" value="1"/>
</dbReference>
<keyword evidence="8" id="KW-0206">Cytoskeleton</keyword>
<feature type="repeat" description="ANK" evidence="9">
    <location>
        <begin position="227"/>
        <end position="259"/>
    </location>
</feature>
<accession>A0A8C8BGM2</accession>
<feature type="repeat" description="ANK" evidence="9">
    <location>
        <begin position="543"/>
        <end position="569"/>
    </location>
</feature>
<feature type="repeat" description="ANK" evidence="9">
    <location>
        <begin position="675"/>
        <end position="707"/>
    </location>
</feature>
<keyword evidence="3" id="KW-0963">Cytoplasm</keyword>
<dbReference type="FunFam" id="1.25.40.20:FF:000001">
    <property type="entry name" value="Ankyrin-2 isoform 2"/>
    <property type="match status" value="1"/>
</dbReference>
<feature type="repeat" description="ANK" evidence="9">
    <location>
        <begin position="458"/>
        <end position="490"/>
    </location>
</feature>
<reference evidence="13" key="1">
    <citation type="submission" date="2025-08" db="UniProtKB">
        <authorList>
            <consortium name="Ensembl"/>
        </authorList>
    </citation>
    <scope>IDENTIFICATION</scope>
</reference>
<evidence type="ECO:0000256" key="3">
    <source>
        <dbReference type="ARBA" id="ARBA00022490"/>
    </source>
</evidence>
<dbReference type="Gene3D" id="1.25.40.20">
    <property type="entry name" value="Ankyrin repeat-containing domain"/>
    <property type="match status" value="3"/>
</dbReference>
<dbReference type="InterPro" id="IPR002110">
    <property type="entry name" value="Ankyrin_rpt"/>
</dbReference>
<evidence type="ECO:0000256" key="1">
    <source>
        <dbReference type="ARBA" id="ARBA00004245"/>
    </source>
</evidence>
<dbReference type="FunFam" id="1.25.40.20:FF:000002">
    <property type="entry name" value="Ankyrin-2 isoform 2"/>
    <property type="match status" value="1"/>
</dbReference>
<feature type="repeat" description="ANK" evidence="9">
    <location>
        <begin position="76"/>
        <end position="108"/>
    </location>
</feature>
<dbReference type="Ensembl" id="ENSOSUT00000021663.1">
    <property type="protein sequence ID" value="ENSOSUP00000021006.1"/>
    <property type="gene ID" value="ENSOSUG00000013582.1"/>
</dbReference>
<dbReference type="GO" id="GO:0016020">
    <property type="term" value="C:membrane"/>
    <property type="evidence" value="ECO:0007669"/>
    <property type="project" value="UniProtKB-SubCell"/>
</dbReference>
<feature type="repeat" description="ANK" evidence="9">
    <location>
        <begin position="708"/>
        <end position="740"/>
    </location>
</feature>
<feature type="repeat" description="ANK" evidence="9">
    <location>
        <begin position="293"/>
        <end position="325"/>
    </location>
</feature>
<feature type="domain" description="Death" evidence="11">
    <location>
        <begin position="1402"/>
        <end position="1449"/>
    </location>
</feature>
<evidence type="ECO:0000256" key="7">
    <source>
        <dbReference type="ARBA" id="ARBA00023136"/>
    </source>
</evidence>
<feature type="repeat" description="ANK" evidence="9">
    <location>
        <begin position="109"/>
        <end position="141"/>
    </location>
</feature>
<dbReference type="InterPro" id="IPR000906">
    <property type="entry name" value="ZU5_dom"/>
</dbReference>
<dbReference type="InterPro" id="IPR000488">
    <property type="entry name" value="Death_dom"/>
</dbReference>
<dbReference type="PROSITE" id="PS51145">
    <property type="entry name" value="ZU5"/>
    <property type="match status" value="2"/>
</dbReference>
<dbReference type="GO" id="GO:0007165">
    <property type="term" value="P:signal transduction"/>
    <property type="evidence" value="ECO:0007669"/>
    <property type="project" value="InterPro"/>
</dbReference>
<dbReference type="FunFam" id="2.60.220.30:FF:000001">
    <property type="entry name" value="Ankyrin-3 isoform 2"/>
    <property type="match status" value="1"/>
</dbReference>
<dbReference type="PRINTS" id="PR01415">
    <property type="entry name" value="ANKYRIN"/>
</dbReference>
<feature type="repeat" description="ANK" evidence="9">
    <location>
        <begin position="609"/>
        <end position="641"/>
    </location>
</feature>
<feature type="region of interest" description="Disordered" evidence="10">
    <location>
        <begin position="1514"/>
        <end position="1537"/>
    </location>
</feature>
<dbReference type="GO" id="GO:0005856">
    <property type="term" value="C:cytoskeleton"/>
    <property type="evidence" value="ECO:0007669"/>
    <property type="project" value="UniProtKB-SubCell"/>
</dbReference>
<dbReference type="Gene3D" id="2.60.40.2660">
    <property type="match status" value="1"/>
</dbReference>
<evidence type="ECO:0000313" key="14">
    <source>
        <dbReference type="Proteomes" id="UP000694552"/>
    </source>
</evidence>
<feature type="repeat" description="ANK" evidence="9">
    <location>
        <begin position="359"/>
        <end position="391"/>
    </location>
</feature>
<keyword evidence="4" id="KW-0597">Phosphoprotein</keyword>